<comment type="function">
    <text evidence="12">Catalyzes the oxidation of 5,10-methylenetetrahydrofolate to 5,10-methenyltetrahydrofolate and then the hydrolysis of 5,10-methenyltetrahydrofolate to 10-formyltetrahydrofolate.</text>
</comment>
<dbReference type="CDD" id="cd01080">
    <property type="entry name" value="NAD_bind_m-THF_DH_Cyclohyd"/>
    <property type="match status" value="1"/>
</dbReference>
<protein>
    <recommendedName>
        <fullName evidence="12">Bifunctional protein FolD</fullName>
    </recommendedName>
    <domain>
        <recommendedName>
            <fullName evidence="12">Methylenetetrahydrofolate dehydrogenase</fullName>
            <ecNumber evidence="12">1.5.1.5</ecNumber>
        </recommendedName>
    </domain>
    <domain>
        <recommendedName>
            <fullName evidence="12">Methenyltetrahydrofolate cyclohydrolase</fullName>
            <ecNumber evidence="12">3.5.4.9</ecNumber>
        </recommendedName>
    </domain>
</protein>
<dbReference type="SUPFAM" id="SSF51735">
    <property type="entry name" value="NAD(P)-binding Rossmann-fold domains"/>
    <property type="match status" value="1"/>
</dbReference>
<keyword evidence="9 12" id="KW-0368">Histidine biosynthesis</keyword>
<comment type="caution">
    <text evidence="12">Lacks conserved residue(s) required for the propagation of feature annotation.</text>
</comment>
<dbReference type="UniPathway" id="UPA00193"/>
<dbReference type="EC" id="3.5.4.9" evidence="12"/>
<evidence type="ECO:0000256" key="9">
    <source>
        <dbReference type="ARBA" id="ARBA00023102"/>
    </source>
</evidence>
<dbReference type="PRINTS" id="PR00085">
    <property type="entry name" value="THFDHDRGNASE"/>
</dbReference>
<dbReference type="HAMAP" id="MF_01576">
    <property type="entry name" value="THF_DHG_CYH"/>
    <property type="match status" value="1"/>
</dbReference>
<evidence type="ECO:0000313" key="15">
    <source>
        <dbReference type="EMBL" id="MBB5131603.1"/>
    </source>
</evidence>
<evidence type="ECO:0000256" key="1">
    <source>
        <dbReference type="ARBA" id="ARBA00004777"/>
    </source>
</evidence>
<dbReference type="InterPro" id="IPR046346">
    <property type="entry name" value="Aminoacid_DH-like_N_sf"/>
</dbReference>
<dbReference type="GO" id="GO:0009086">
    <property type="term" value="P:methionine biosynthetic process"/>
    <property type="evidence" value="ECO:0007669"/>
    <property type="project" value="UniProtKB-KW"/>
</dbReference>
<dbReference type="FunFam" id="3.40.50.10860:FF:000005">
    <property type="entry name" value="C-1-tetrahydrofolate synthase, cytoplasmic, putative"/>
    <property type="match status" value="1"/>
</dbReference>
<evidence type="ECO:0000256" key="6">
    <source>
        <dbReference type="ARBA" id="ARBA00022801"/>
    </source>
</evidence>
<keyword evidence="5 12" id="KW-0658">Purine biosynthesis</keyword>
<organism evidence="15 16">
    <name type="scientific">Thermocatellispora tengchongensis</name>
    <dbReference type="NCBI Taxonomy" id="1073253"/>
    <lineage>
        <taxon>Bacteria</taxon>
        <taxon>Bacillati</taxon>
        <taxon>Actinomycetota</taxon>
        <taxon>Actinomycetes</taxon>
        <taxon>Streptosporangiales</taxon>
        <taxon>Streptosporangiaceae</taxon>
        <taxon>Thermocatellispora</taxon>
    </lineage>
</organism>
<keyword evidence="11 12" id="KW-0511">Multifunctional enzyme</keyword>
<keyword evidence="8 12" id="KW-0560">Oxidoreductase</keyword>
<dbReference type="SUPFAM" id="SSF53223">
    <property type="entry name" value="Aminoacid dehydrogenase-like, N-terminal domain"/>
    <property type="match status" value="1"/>
</dbReference>
<evidence type="ECO:0000259" key="14">
    <source>
        <dbReference type="Pfam" id="PF02882"/>
    </source>
</evidence>
<comment type="caution">
    <text evidence="15">The sequence shown here is derived from an EMBL/GenBank/DDBJ whole genome shotgun (WGS) entry which is preliminary data.</text>
</comment>
<dbReference type="InterPro" id="IPR020630">
    <property type="entry name" value="THF_DH/CycHdrlase_cat_dom"/>
</dbReference>
<dbReference type="InterPro" id="IPR036291">
    <property type="entry name" value="NAD(P)-bd_dom_sf"/>
</dbReference>
<dbReference type="Gene3D" id="3.40.50.10860">
    <property type="entry name" value="Leucine Dehydrogenase, chain A, domain 1"/>
    <property type="match status" value="1"/>
</dbReference>
<evidence type="ECO:0000259" key="13">
    <source>
        <dbReference type="Pfam" id="PF00763"/>
    </source>
</evidence>
<name>A0A840P0Z0_9ACTN</name>
<dbReference type="GO" id="GO:0005829">
    <property type="term" value="C:cytosol"/>
    <property type="evidence" value="ECO:0007669"/>
    <property type="project" value="TreeGrafter"/>
</dbReference>
<keyword evidence="10 12" id="KW-0486">Methionine biosynthesis</keyword>
<feature type="domain" description="Tetrahydrofolate dehydrogenase/cyclohydrolase NAD(P)-binding" evidence="14">
    <location>
        <begin position="144"/>
        <end position="288"/>
    </location>
</feature>
<dbReference type="GO" id="GO:0006164">
    <property type="term" value="P:purine nucleotide biosynthetic process"/>
    <property type="evidence" value="ECO:0007669"/>
    <property type="project" value="UniProtKB-KW"/>
</dbReference>
<comment type="catalytic activity">
    <reaction evidence="12">
        <text>(6R)-5,10-methenyltetrahydrofolate + H2O = (6R)-10-formyltetrahydrofolate + H(+)</text>
        <dbReference type="Rhea" id="RHEA:23700"/>
        <dbReference type="ChEBI" id="CHEBI:15377"/>
        <dbReference type="ChEBI" id="CHEBI:15378"/>
        <dbReference type="ChEBI" id="CHEBI:57455"/>
        <dbReference type="ChEBI" id="CHEBI:195366"/>
        <dbReference type="EC" id="3.5.4.9"/>
    </reaction>
</comment>
<dbReference type="PANTHER" id="PTHR48099">
    <property type="entry name" value="C-1-TETRAHYDROFOLATE SYNTHASE, CYTOPLASMIC-RELATED"/>
    <property type="match status" value="1"/>
</dbReference>
<dbReference type="EMBL" id="JACHGN010000002">
    <property type="protein sequence ID" value="MBB5131603.1"/>
    <property type="molecule type" value="Genomic_DNA"/>
</dbReference>
<dbReference type="Pfam" id="PF02882">
    <property type="entry name" value="THF_DHG_CYH_C"/>
    <property type="match status" value="1"/>
</dbReference>
<dbReference type="InterPro" id="IPR020631">
    <property type="entry name" value="THF_DH/CycHdrlase_NAD-bd_dom"/>
</dbReference>
<evidence type="ECO:0000256" key="12">
    <source>
        <dbReference type="HAMAP-Rule" id="MF_01576"/>
    </source>
</evidence>
<evidence type="ECO:0000256" key="5">
    <source>
        <dbReference type="ARBA" id="ARBA00022755"/>
    </source>
</evidence>
<evidence type="ECO:0000256" key="11">
    <source>
        <dbReference type="ARBA" id="ARBA00023268"/>
    </source>
</evidence>
<evidence type="ECO:0000256" key="3">
    <source>
        <dbReference type="ARBA" id="ARBA00022563"/>
    </source>
</evidence>
<evidence type="ECO:0000256" key="2">
    <source>
        <dbReference type="ARBA" id="ARBA00011738"/>
    </source>
</evidence>
<comment type="subunit">
    <text evidence="2 12">Homodimer.</text>
</comment>
<keyword evidence="16" id="KW-1185">Reference proteome</keyword>
<dbReference type="PANTHER" id="PTHR48099:SF5">
    <property type="entry name" value="C-1-TETRAHYDROFOLATE SYNTHASE, CYTOPLASMIC"/>
    <property type="match status" value="1"/>
</dbReference>
<dbReference type="Proteomes" id="UP000578449">
    <property type="component" value="Unassembled WGS sequence"/>
</dbReference>
<dbReference type="AlphaFoldDB" id="A0A840P0Z0"/>
<comment type="pathway">
    <text evidence="1 12">One-carbon metabolism; tetrahydrofolate interconversion.</text>
</comment>
<comment type="similarity">
    <text evidence="12">Belongs to the tetrahydrofolate dehydrogenase/cyclohydrolase family.</text>
</comment>
<gene>
    <name evidence="12" type="primary">folD</name>
    <name evidence="15" type="ORF">HNP84_001309</name>
</gene>
<sequence length="293" mass="30700">MSAVAHTARMLPGGPVAEAVLADVRARVAALRDRGVIPALATVLVGDDDASAGYIRIKQRQAAELGFVSPHEHLPATATQADLHAVIAAFNADPAVHGLLVQYPVPGHLDYDRALQEVDPDKDVDGMHPLNMGRLALGMPGPLPCTPAGIEALLAHYEIPVAGREVVILGRGATLGRPLAMMLAQKRPTANAAVTVVHTGVPDWPRYTRRADILVAAAGVPGIIQPEHVRPGAVVIGGGVRYEGRRLLPDVDESCERVAGAITPRVGGVGPTTVAMLFRNAVAAAERARSRMP</sequence>
<feature type="domain" description="Tetrahydrofolate dehydrogenase/cyclohydrolase catalytic" evidence="13">
    <location>
        <begin position="12"/>
        <end position="125"/>
    </location>
</feature>
<evidence type="ECO:0000313" key="16">
    <source>
        <dbReference type="Proteomes" id="UP000578449"/>
    </source>
</evidence>
<dbReference type="RefSeq" id="WP_185048405.1">
    <property type="nucleotide sequence ID" value="NZ_BAABIX010000079.1"/>
</dbReference>
<keyword evidence="4 12" id="KW-0028">Amino-acid biosynthesis</keyword>
<dbReference type="InterPro" id="IPR000672">
    <property type="entry name" value="THF_DH/CycHdrlase"/>
</dbReference>
<feature type="binding site" evidence="12">
    <location>
        <position position="240"/>
    </location>
    <ligand>
        <name>NADP(+)</name>
        <dbReference type="ChEBI" id="CHEBI:58349"/>
    </ligand>
</feature>
<keyword evidence="7 12" id="KW-0521">NADP</keyword>
<dbReference type="GO" id="GO:0004488">
    <property type="term" value="F:methylenetetrahydrofolate dehydrogenase (NADP+) activity"/>
    <property type="evidence" value="ECO:0007669"/>
    <property type="project" value="UniProtKB-UniRule"/>
</dbReference>
<keyword evidence="6 12" id="KW-0378">Hydrolase</keyword>
<dbReference type="EC" id="1.5.1.5" evidence="12"/>
<evidence type="ECO:0000256" key="8">
    <source>
        <dbReference type="ARBA" id="ARBA00023002"/>
    </source>
</evidence>
<dbReference type="Pfam" id="PF00763">
    <property type="entry name" value="THF_DHG_CYH"/>
    <property type="match status" value="1"/>
</dbReference>
<evidence type="ECO:0000256" key="7">
    <source>
        <dbReference type="ARBA" id="ARBA00022857"/>
    </source>
</evidence>
<comment type="catalytic activity">
    <reaction evidence="12">
        <text>(6R)-5,10-methylene-5,6,7,8-tetrahydrofolate + NADP(+) = (6R)-5,10-methenyltetrahydrofolate + NADPH</text>
        <dbReference type="Rhea" id="RHEA:22812"/>
        <dbReference type="ChEBI" id="CHEBI:15636"/>
        <dbReference type="ChEBI" id="CHEBI:57455"/>
        <dbReference type="ChEBI" id="CHEBI:57783"/>
        <dbReference type="ChEBI" id="CHEBI:58349"/>
        <dbReference type="EC" id="1.5.1.5"/>
    </reaction>
</comment>
<dbReference type="GO" id="GO:0035999">
    <property type="term" value="P:tetrahydrofolate interconversion"/>
    <property type="evidence" value="ECO:0007669"/>
    <property type="project" value="UniProtKB-UniRule"/>
</dbReference>
<dbReference type="Gene3D" id="3.40.50.720">
    <property type="entry name" value="NAD(P)-binding Rossmann-like Domain"/>
    <property type="match status" value="1"/>
</dbReference>
<reference evidence="15 16" key="1">
    <citation type="submission" date="2020-08" db="EMBL/GenBank/DDBJ databases">
        <title>Genomic Encyclopedia of Type Strains, Phase IV (KMG-IV): sequencing the most valuable type-strain genomes for metagenomic binning, comparative biology and taxonomic classification.</title>
        <authorList>
            <person name="Goeker M."/>
        </authorList>
    </citation>
    <scope>NUCLEOTIDE SEQUENCE [LARGE SCALE GENOMIC DNA]</scope>
    <source>
        <strain evidence="15 16">DSM 45615</strain>
    </source>
</reference>
<keyword evidence="3 12" id="KW-0554">One-carbon metabolism</keyword>
<dbReference type="GO" id="GO:0000105">
    <property type="term" value="P:L-histidine biosynthetic process"/>
    <property type="evidence" value="ECO:0007669"/>
    <property type="project" value="UniProtKB-KW"/>
</dbReference>
<proteinExistence type="inferred from homology"/>
<evidence type="ECO:0000256" key="4">
    <source>
        <dbReference type="ARBA" id="ARBA00022605"/>
    </source>
</evidence>
<feature type="binding site" evidence="12">
    <location>
        <begin position="170"/>
        <end position="172"/>
    </location>
    <ligand>
        <name>NADP(+)</name>
        <dbReference type="ChEBI" id="CHEBI:58349"/>
    </ligand>
</feature>
<accession>A0A840P0Z0</accession>
<evidence type="ECO:0000256" key="10">
    <source>
        <dbReference type="ARBA" id="ARBA00023167"/>
    </source>
</evidence>
<dbReference type="GO" id="GO:0004477">
    <property type="term" value="F:methenyltetrahydrofolate cyclohydrolase activity"/>
    <property type="evidence" value="ECO:0007669"/>
    <property type="project" value="UniProtKB-UniRule"/>
</dbReference>